<evidence type="ECO:0000313" key="3">
    <source>
        <dbReference type="Proteomes" id="UP000219435"/>
    </source>
</evidence>
<gene>
    <name evidence="2" type="ORF">SAMN05660748_2302</name>
</gene>
<feature type="compositionally biased region" description="Low complexity" evidence="1">
    <location>
        <begin position="98"/>
        <end position="108"/>
    </location>
</feature>
<dbReference type="AlphaFoldDB" id="A0A285V621"/>
<evidence type="ECO:0000313" key="2">
    <source>
        <dbReference type="EMBL" id="SOC49574.1"/>
    </source>
</evidence>
<dbReference type="EMBL" id="OBQI01000003">
    <property type="protein sequence ID" value="SOC49574.1"/>
    <property type="molecule type" value="Genomic_DNA"/>
</dbReference>
<dbReference type="OrthoDB" id="5188866at2"/>
<proteinExistence type="predicted"/>
<sequence>MSTEDRAPGTSDAGRRRVAAEPLQMTEAEKAIAEWEARHDVASRGHRAAPDLVQHYLAHERLEHPASPKRDAARAASSPQPAQPVAQPEPGARDSRFRGLLGKLFRRG</sequence>
<dbReference type="RefSeq" id="WP_097195131.1">
    <property type="nucleotide sequence ID" value="NZ_OBQI01000003.1"/>
</dbReference>
<feature type="compositionally biased region" description="Basic and acidic residues" evidence="1">
    <location>
        <begin position="1"/>
        <end position="19"/>
    </location>
</feature>
<organism evidence="2 3">
    <name type="scientific">Blastococcus aggregatus</name>
    <dbReference type="NCBI Taxonomy" id="38502"/>
    <lineage>
        <taxon>Bacteria</taxon>
        <taxon>Bacillati</taxon>
        <taxon>Actinomycetota</taxon>
        <taxon>Actinomycetes</taxon>
        <taxon>Geodermatophilales</taxon>
        <taxon>Geodermatophilaceae</taxon>
        <taxon>Blastococcus</taxon>
    </lineage>
</organism>
<feature type="region of interest" description="Disordered" evidence="1">
    <location>
        <begin position="1"/>
        <end position="24"/>
    </location>
</feature>
<feature type="region of interest" description="Disordered" evidence="1">
    <location>
        <begin position="59"/>
        <end position="108"/>
    </location>
</feature>
<name>A0A285V621_9ACTN</name>
<feature type="compositionally biased region" description="Low complexity" evidence="1">
    <location>
        <begin position="74"/>
        <end position="90"/>
    </location>
</feature>
<keyword evidence="3" id="KW-1185">Reference proteome</keyword>
<feature type="compositionally biased region" description="Basic and acidic residues" evidence="1">
    <location>
        <begin position="59"/>
        <end position="73"/>
    </location>
</feature>
<dbReference type="Proteomes" id="UP000219435">
    <property type="component" value="Unassembled WGS sequence"/>
</dbReference>
<accession>A0A285V621</accession>
<protein>
    <submittedName>
        <fullName evidence="2">Uncharacterized protein</fullName>
    </submittedName>
</protein>
<evidence type="ECO:0000256" key="1">
    <source>
        <dbReference type="SAM" id="MobiDB-lite"/>
    </source>
</evidence>
<reference evidence="3" key="1">
    <citation type="submission" date="2017-08" db="EMBL/GenBank/DDBJ databases">
        <authorList>
            <person name="Varghese N."/>
            <person name="Submissions S."/>
        </authorList>
    </citation>
    <scope>NUCLEOTIDE SEQUENCE [LARGE SCALE GENOMIC DNA]</scope>
    <source>
        <strain evidence="3">DSM 4725</strain>
    </source>
</reference>